<feature type="region of interest" description="Disordered" evidence="1">
    <location>
        <begin position="137"/>
        <end position="158"/>
    </location>
</feature>
<evidence type="ECO:0000313" key="2">
    <source>
        <dbReference type="EMBL" id="CAB0007298.1"/>
    </source>
</evidence>
<organism evidence="2 3">
    <name type="scientific">Nesidiocoris tenuis</name>
    <dbReference type="NCBI Taxonomy" id="355587"/>
    <lineage>
        <taxon>Eukaryota</taxon>
        <taxon>Metazoa</taxon>
        <taxon>Ecdysozoa</taxon>
        <taxon>Arthropoda</taxon>
        <taxon>Hexapoda</taxon>
        <taxon>Insecta</taxon>
        <taxon>Pterygota</taxon>
        <taxon>Neoptera</taxon>
        <taxon>Paraneoptera</taxon>
        <taxon>Hemiptera</taxon>
        <taxon>Heteroptera</taxon>
        <taxon>Panheteroptera</taxon>
        <taxon>Cimicomorpha</taxon>
        <taxon>Miridae</taxon>
        <taxon>Dicyphina</taxon>
        <taxon>Nesidiocoris</taxon>
    </lineage>
</organism>
<keyword evidence="3" id="KW-1185">Reference proteome</keyword>
<protein>
    <submittedName>
        <fullName evidence="2">Uncharacterized protein</fullName>
    </submittedName>
</protein>
<feature type="non-terminal residue" evidence="2">
    <location>
        <position position="1"/>
    </location>
</feature>
<name>A0A6H5GSL1_9HEMI</name>
<accession>A0A6H5GSL1</accession>
<gene>
    <name evidence="2" type="ORF">NTEN_LOCUS12601</name>
</gene>
<reference evidence="2 3" key="1">
    <citation type="submission" date="2020-02" db="EMBL/GenBank/DDBJ databases">
        <authorList>
            <person name="Ferguson B K."/>
        </authorList>
    </citation>
    <scope>NUCLEOTIDE SEQUENCE [LARGE SCALE GENOMIC DNA]</scope>
</reference>
<evidence type="ECO:0000256" key="1">
    <source>
        <dbReference type="SAM" id="MobiDB-lite"/>
    </source>
</evidence>
<dbReference type="Proteomes" id="UP000479000">
    <property type="component" value="Unassembled WGS sequence"/>
</dbReference>
<evidence type="ECO:0000313" key="3">
    <source>
        <dbReference type="Proteomes" id="UP000479000"/>
    </source>
</evidence>
<dbReference type="EMBL" id="CADCXU010018951">
    <property type="protein sequence ID" value="CAB0007298.1"/>
    <property type="molecule type" value="Genomic_DNA"/>
</dbReference>
<proteinExistence type="predicted"/>
<sequence>IEIKWGSGLVSPPAGFEPRNSSSRERRLRGEAGFIWSETNDLVPSFRVKLTFPPGLHPALNNWMQHCIFIDGCHCMVGGDFRGSALLPITQALIGLQEQRSATPEEIYPQSLADLTVSDERLNRNRTGWSQRTRDIRELNPAPGGQSLGKLRRGSRHRNTSKRWRGVFLIYSSTAGTLIKFVKHKFEVEIQLIRPRSWPDHVVTDRLRDYDTGGPKSRRSTSSCPRCNQALAEFSPYCPDFQHWKLPRLSHMVS</sequence>
<dbReference type="AlphaFoldDB" id="A0A6H5GSL1"/>